<keyword evidence="1" id="KW-0472">Membrane</keyword>
<keyword evidence="3" id="KW-1185">Reference proteome</keyword>
<keyword evidence="1" id="KW-1133">Transmembrane helix</keyword>
<accession>A0A1C6R8Z2</accession>
<dbReference type="EMBL" id="FMHU01000001">
    <property type="protein sequence ID" value="SCL13379.1"/>
    <property type="molecule type" value="Genomic_DNA"/>
</dbReference>
<reference evidence="3" key="1">
    <citation type="submission" date="2016-06" db="EMBL/GenBank/DDBJ databases">
        <authorList>
            <person name="Varghese N."/>
        </authorList>
    </citation>
    <scope>NUCLEOTIDE SEQUENCE [LARGE SCALE GENOMIC DNA]</scope>
    <source>
        <strain evidence="3">DSM 46123</strain>
    </source>
</reference>
<feature type="transmembrane region" description="Helical" evidence="1">
    <location>
        <begin position="54"/>
        <end position="72"/>
    </location>
</feature>
<sequence>MSSWNRWWGRLSAVLGAVVLSVFVPVAAWASTGPGELVVEAARRRSRGGGGFGLIGLLCCLVVAAVVVLLLIRMMRGRRGPGPR</sequence>
<evidence type="ECO:0000313" key="2">
    <source>
        <dbReference type="EMBL" id="SCL13379.1"/>
    </source>
</evidence>
<evidence type="ECO:0000313" key="3">
    <source>
        <dbReference type="Proteomes" id="UP000198906"/>
    </source>
</evidence>
<proteinExistence type="predicted"/>
<organism evidence="2 3">
    <name type="scientific">Micromonospora inyonensis</name>
    <dbReference type="NCBI Taxonomy" id="47866"/>
    <lineage>
        <taxon>Bacteria</taxon>
        <taxon>Bacillati</taxon>
        <taxon>Actinomycetota</taxon>
        <taxon>Actinomycetes</taxon>
        <taxon>Micromonosporales</taxon>
        <taxon>Micromonosporaceae</taxon>
        <taxon>Micromonospora</taxon>
    </lineage>
</organism>
<name>A0A1C6R8Z2_9ACTN</name>
<dbReference type="RefSeq" id="WP_091451229.1">
    <property type="nucleotide sequence ID" value="NZ_FMHU01000001.1"/>
</dbReference>
<dbReference type="AlphaFoldDB" id="A0A1C6R8Z2"/>
<protein>
    <submittedName>
        <fullName evidence="2">Uncharacterized protein</fullName>
    </submittedName>
</protein>
<gene>
    <name evidence="2" type="ORF">GA0074694_0298</name>
</gene>
<evidence type="ECO:0000256" key="1">
    <source>
        <dbReference type="SAM" id="Phobius"/>
    </source>
</evidence>
<dbReference type="Proteomes" id="UP000198906">
    <property type="component" value="Unassembled WGS sequence"/>
</dbReference>
<keyword evidence="1" id="KW-0812">Transmembrane</keyword>